<proteinExistence type="predicted"/>
<evidence type="ECO:0000313" key="2">
    <source>
        <dbReference type="EMBL" id="MCV2231981.1"/>
    </source>
</evidence>
<organism evidence="2 3">
    <name type="scientific">Paracholeplasma manati</name>
    <dbReference type="NCBI Taxonomy" id="591373"/>
    <lineage>
        <taxon>Bacteria</taxon>
        <taxon>Bacillati</taxon>
        <taxon>Mycoplasmatota</taxon>
        <taxon>Mollicutes</taxon>
        <taxon>Acholeplasmatales</taxon>
        <taxon>Acholeplasmataceae</taxon>
        <taxon>Paracholeplasma</taxon>
    </lineage>
</organism>
<sequence>MIKNISKKIIITAIMSVFILAVFFEIAKRVPITPGTDGQVQTSVFNNGFFDTNLSKANKAEPMVTFSEVQTIIVTHMNQTFATPDARDTSMQAALATLIGTKRIAIETADDLYNFSTSVSYNWVNTANYANYFYYKTVSYLLDQDYALVSDIDYSDMRAKTFNPIGIDLDLPIDYDPNTPGDQDPIFPFTGSFDGQGFRISNLYVSGYSYITVDYSFDGTEQNSQIFSLIQSYSMFALIGETGVVKNLTVRNPNYELLDAPEGLTKAAMFVGTNHGTIYNVSVIDTKTNALGESIAGIRFNVLFVQSGTTFTAAGFAHTNSTTGKIYNSFFVSDKVMSDGSRSRFNIRPFVYNNSGTISGVAYDQLVIPNVDSTTLPQSFPNYTQAQFRSGTASGSPISINNTNLQSLFGETRQWNFYVQDGFPIMFKLNYVSGAFELANEMDLIAFNKLINYNTPYNGVTYDSHNYRLVDDIDMKNIKGYVTPTKEFKGTFSGGTSEFSSSSTNTNKYIYNMTINKPVVIGNNYYMGLLSASSGTVKNINLLNNQMILTSTGDNYGKSFYVGSIAGLSTGTIRNVVSDTDIDLGEDAIGRSYVGGIAGMAYGSVTYVANLGAINGNAHDFNNLTINGLFSIGGIVGSTNSTTLVLTNSINTGEIRGVGLASGSQFNVAAGSSIQNRVGGIIGEVNNISGTNHSFYYVTNEGKVAANDFTGKSGGTVQNFIGGIFGEVQGLAFQITNATNPITFRNGRWQNTGIIEANHINTFTTTNSAGIGVVSTTTTKAEFTYMTNSGGFNFPNLNYQNHNTYIFYSATILDNSTGGVKLSRAYNTADFTFGPSYFNNTSGISVSTIRIAPFFVSKNSVDKDLLFVENQGEILVGSISATTSNVAVELEVAGITLSNNVYYNNVINSGDIRLLRLNQSSEVWVSGISKRVSYNTTLNDEYTMKNSINKGTIITALITGNTTVTGSSASGVYSSTMTSRNVYVGGLVNVNSGEMTNVFNSGTLSSTDINSTGLQHITGTANLFAGGVATFNYNLIQDAANTGVLNFTNTTSTATAVALVAGTTDLFGGMVYAYNAGFVLGGVVAAFGDDAANILSGHGQNTGMIAKLIDSANNGDVYGKAPEYVRSGGVLGIGLGTEVTAGSDNATSTNGVIRKFATNTTGPDDPVANSILSNGLNFGDIYAFTGVRAAYTTTNERLGIYGSAGGVIAYGLCKMTRMLNHGKIASNDVAGGIIGATYIFGKADGNGAMPVTYVDIDTAVHYGQVEAFIQTQYANATFETRDSSTLYYTGSARTSFLFGTYSSITIGAKPGYGGIFGRFQRGAYGVMTSSTFKNILNMDANIDMVGRADQTSVGSFFFYRFGQDGVEDTFYSARTGDTSTAVIVGFNEVVRTYNYLTNITATFYFRRELILPQNEYIYLVVRIAGSGRGNYTTDTARVIGEYLPLSNNSYTDFQYNHLFTNKVTGATTNITTTTSFPTIMTSTSNTLRENYQDFGFTEQDMINLFAGTTSTNITRSIVRNTPFSITVRTGGAQSAYNFPKVQDLTVGDSGYDPSKLYIFDPSFPLMNPSQSDFIYRVTKEVLADRFRLAADPLFKNGMYVLASSKGREAGAVLPANLSINNFYGLKEPDTPVYYNLDSISASNLNVPSVQDLPSDPLYLSYSSMFQVRKSDKSLVLPKQDEPTIGDLVLYDPNGISPTLEGGTIDNTAKTITFNVSQSAFPSSTVTYEALEATLSENAVIAVSGITSVTHAGFKTAYNARTSNILDGAYKFSYTGTFDAFNKVQFTMTVYSEVAADDPNLVTIYKTDYTVTINRIAQNLNVTLNQILMNSTNVTPLPSLVGSTYTVSPSFPLSPSGTITVRFIDNNTQLPLGHNLTIHRLTKDGDTVDSAYYTLNLTPKASNNIFGFEMTLSDELESGVYRIVFSYYNSSTQFNLDFTKQASSNRLITSVSYSTYSADALGGLTFTPTGTNFTTFLEFGEILEGVLLNSNRTMTVTPVTNGSSLNYINTLESVELSLDGNTLMILTISPFASITNATVRYEYGGDGRKSYIFNYTILNELSQSTVITHTVTERELADFIVYKNGNQQFAYPVEVTREALSTNIQIDFRLLDVQLYHDITTVITDLNGVFVPTTDEIEFFIDDAYAMDITFELEVGEKTYAFTLSREGGVTYDLGSVVIRKNLGVSAYLNDIRFQINSEITLKYPEIYQINSDGSTVTPAVYDPRVFFDGIDYDDADTNGVQYFRINGEVSDIDLSSYYPDFTLPIGAVIQRQVGPNSWSNDLAGNFTSEIEDVNTVVRYRILSEQTNANNPGVLTDIVDSTIVYYDLTVIDILYNLTIRFTLFYRFENGTIVPAGDPTSPINSSVILIIVKNYETDESFTPSITIDPVTGRIIYPYEGEIFGYTAGVRNQSTLFYYPLPANITDYLYTFGKNKTGVYNFSIVSPKYTGVTTGNLVNGLRYDYNIYLRTGVTGTGTYPWNDDDYKLPEFDTNGEIIGKYYYVLGTNRQIIREFAIVIEESTLGSQWGLYDDYTSWDN</sequence>
<comment type="caution">
    <text evidence="2">The sequence shown here is derived from an EMBL/GenBank/DDBJ whole genome shotgun (WGS) entry which is preliminary data.</text>
</comment>
<keyword evidence="3" id="KW-1185">Reference proteome</keyword>
<keyword evidence="1" id="KW-0812">Transmembrane</keyword>
<dbReference type="EMBL" id="JAOVQM010000002">
    <property type="protein sequence ID" value="MCV2231981.1"/>
    <property type="molecule type" value="Genomic_DNA"/>
</dbReference>
<keyword evidence="1" id="KW-0472">Membrane</keyword>
<dbReference type="RefSeq" id="WP_263608134.1">
    <property type="nucleotide sequence ID" value="NZ_JAOVQM010000002.1"/>
</dbReference>
<dbReference type="Proteomes" id="UP001177160">
    <property type="component" value="Unassembled WGS sequence"/>
</dbReference>
<reference evidence="2" key="1">
    <citation type="submission" date="2022-09" db="EMBL/GenBank/DDBJ databases">
        <title>Novel Mycoplasma species identified in domestic and wild animals.</title>
        <authorList>
            <person name="Volokhov D.V."/>
            <person name="Furtak V.A."/>
            <person name="Zagorodnyaya T.A."/>
        </authorList>
    </citation>
    <scope>NUCLEOTIDE SEQUENCE</scope>
    <source>
        <strain evidence="2">Oakley</strain>
    </source>
</reference>
<accession>A0ABT2Y5H1</accession>
<keyword evidence="1" id="KW-1133">Transmembrane helix</keyword>
<protein>
    <submittedName>
        <fullName evidence="2">Uncharacterized protein</fullName>
    </submittedName>
</protein>
<evidence type="ECO:0000313" key="3">
    <source>
        <dbReference type="Proteomes" id="UP001177160"/>
    </source>
</evidence>
<feature type="transmembrane region" description="Helical" evidence="1">
    <location>
        <begin position="9"/>
        <end position="27"/>
    </location>
</feature>
<dbReference type="Gene3D" id="2.160.20.110">
    <property type="match status" value="2"/>
</dbReference>
<evidence type="ECO:0000256" key="1">
    <source>
        <dbReference type="SAM" id="Phobius"/>
    </source>
</evidence>
<gene>
    <name evidence="2" type="ORF">N7548_03980</name>
</gene>
<name>A0ABT2Y5H1_9MOLU</name>